<accession>A0A2P2P8S5</accession>
<dbReference type="EMBL" id="GGEC01070579">
    <property type="protein sequence ID" value="MBX51063.1"/>
    <property type="molecule type" value="Transcribed_RNA"/>
</dbReference>
<evidence type="ECO:0000313" key="1">
    <source>
        <dbReference type="EMBL" id="MBX51063.1"/>
    </source>
</evidence>
<organism evidence="1">
    <name type="scientific">Rhizophora mucronata</name>
    <name type="common">Asiatic mangrove</name>
    <dbReference type="NCBI Taxonomy" id="61149"/>
    <lineage>
        <taxon>Eukaryota</taxon>
        <taxon>Viridiplantae</taxon>
        <taxon>Streptophyta</taxon>
        <taxon>Embryophyta</taxon>
        <taxon>Tracheophyta</taxon>
        <taxon>Spermatophyta</taxon>
        <taxon>Magnoliopsida</taxon>
        <taxon>eudicotyledons</taxon>
        <taxon>Gunneridae</taxon>
        <taxon>Pentapetalae</taxon>
        <taxon>rosids</taxon>
        <taxon>fabids</taxon>
        <taxon>Malpighiales</taxon>
        <taxon>Rhizophoraceae</taxon>
        <taxon>Rhizophora</taxon>
    </lineage>
</organism>
<sequence>MSRNWTWNGGIQLELTFKMKEFADKIRISNLLSLERCTCVITPHN</sequence>
<dbReference type="AlphaFoldDB" id="A0A2P2P8S5"/>
<reference evidence="1" key="1">
    <citation type="submission" date="2018-02" db="EMBL/GenBank/DDBJ databases">
        <title>Rhizophora mucronata_Transcriptome.</title>
        <authorList>
            <person name="Meera S.P."/>
            <person name="Sreeshan A."/>
            <person name="Augustine A."/>
        </authorList>
    </citation>
    <scope>NUCLEOTIDE SEQUENCE</scope>
    <source>
        <tissue evidence="1">Leaf</tissue>
    </source>
</reference>
<protein>
    <submittedName>
        <fullName evidence="1">Uncharacterized protein</fullName>
    </submittedName>
</protein>
<proteinExistence type="predicted"/>
<name>A0A2P2P8S5_RHIMU</name>